<evidence type="ECO:0000313" key="4">
    <source>
        <dbReference type="Proteomes" id="UP000746612"/>
    </source>
</evidence>
<dbReference type="PANTHER" id="PTHR33112">
    <property type="entry name" value="DOMAIN PROTEIN, PUTATIVE-RELATED"/>
    <property type="match status" value="1"/>
</dbReference>
<sequence>MPQISCPIPGQSVRHLGDKTNTSHNGIHEAVLERLQGNVTMNLQLFDESKAGIQGQGEPLALTLDSPEIVTHNDGPLTRVTPERSEGDLSGSIQLRSTHQLCLACKTCLSYFCNSQDDPKRKKNNMLHSSSLATVFTSTERQCAICCQLRNKISELNPELGPSVYSDYSIVCCWSTPRDEDEETKMWMVLFKSPVPNSPIHSYKQILQLGLCSKKNFGQYFDTNTNHGESTDADSNESTEGTNDSACTKELAVSWLARCIQNTDGQHDICNKGDQDYIPTRLLDVQHALENNVVRLVCPNKEDEKFKGVEYATLSYCWGPHAAEQNPMLLANNLETWQTEGFTWNRLPKTFQDAFKIASWLGLKWIWIDSMCIIQDSKSDWKIETKAMDQIYSNAKVNISADTGEDSRSGCFVQRRLTDVTPLQFATQDLGDEWIVTTDDTLEWTESAPSCKRAWIHRERQLSRRILHCTTKEMVWECCALGKSGFASETMPRGSPFDKAFNGETKFQIQIANASHANLSTKERREGMHMLWNSICQDFANKSVSRTSDLPYILWGLAYEFHTLFNGEEYACGHWRSNLAESLTWWIPGMKPEHDGYLAPSWSWLSAGCPVELAQLHSKRHRRAVVDIQSVSRAYESRPDNGFGKHAPGSSISVHGFLRKLRFDYGEDNDINLSVVEEDRDGNDRIRHIGRHRNLMDDQTFRLTMDHCQKLPFCGLDCYALSTTLQETEDCGRQLSCVLLEHDSVIHNGPYQYHKYKRIGTMDTIGDLYSFKLRYRVAPSVKVPDAGVSLMDSGDTCKVEYVSEDIWNLLSQYLGCVRWDVISRFKESGMPDTNGYSSLEEDEEDEEDESEWEEDSLPSLRQSVTRINDNEEETGVPPVFPQALTECKGLPDDINTAVEEQQIEDASEKHRQRLRDLRNIVLCIHDHPFSGLVNITDTENATEATDRMQQVLSFESQTVAYGTNMREDPGEVLYQFDDVLDMWQKTHGVVPWLERLETSVFTIV</sequence>
<dbReference type="Proteomes" id="UP000746612">
    <property type="component" value="Unassembled WGS sequence"/>
</dbReference>
<organism evidence="3 4">
    <name type="scientific">Gibberella zeae</name>
    <name type="common">Wheat head blight fungus</name>
    <name type="synonym">Fusarium graminearum</name>
    <dbReference type="NCBI Taxonomy" id="5518"/>
    <lineage>
        <taxon>Eukaryota</taxon>
        <taxon>Fungi</taxon>
        <taxon>Dikarya</taxon>
        <taxon>Ascomycota</taxon>
        <taxon>Pezizomycotina</taxon>
        <taxon>Sordariomycetes</taxon>
        <taxon>Hypocreomycetidae</taxon>
        <taxon>Hypocreales</taxon>
        <taxon>Nectriaceae</taxon>
        <taxon>Fusarium</taxon>
    </lineage>
</organism>
<feature type="region of interest" description="Disordered" evidence="1">
    <location>
        <begin position="830"/>
        <end position="861"/>
    </location>
</feature>
<feature type="domain" description="Heterokaryon incompatibility" evidence="2">
    <location>
        <begin position="311"/>
        <end position="459"/>
    </location>
</feature>
<feature type="region of interest" description="Disordered" evidence="1">
    <location>
        <begin position="223"/>
        <end position="243"/>
    </location>
</feature>
<protein>
    <recommendedName>
        <fullName evidence="2">Heterokaryon incompatibility domain-containing protein</fullName>
    </recommendedName>
</protein>
<feature type="compositionally biased region" description="Acidic residues" evidence="1">
    <location>
        <begin position="839"/>
        <end position="856"/>
    </location>
</feature>
<gene>
    <name evidence="3" type="ORF">MDCFG202_LOCUS143070</name>
</gene>
<accession>A0A9N8RA72</accession>
<dbReference type="EMBL" id="CAJPIJ010000104">
    <property type="protein sequence ID" value="CAG1977263.1"/>
    <property type="molecule type" value="Genomic_DNA"/>
</dbReference>
<dbReference type="Pfam" id="PF06985">
    <property type="entry name" value="HET"/>
    <property type="match status" value="1"/>
</dbReference>
<dbReference type="AlphaFoldDB" id="A0A9N8RA72"/>
<evidence type="ECO:0000259" key="2">
    <source>
        <dbReference type="Pfam" id="PF06985"/>
    </source>
</evidence>
<feature type="region of interest" description="Disordered" evidence="1">
    <location>
        <begin position="1"/>
        <end position="22"/>
    </location>
</feature>
<reference evidence="3" key="1">
    <citation type="submission" date="2021-03" db="EMBL/GenBank/DDBJ databases">
        <authorList>
            <person name="Alouane T."/>
            <person name="Langin T."/>
            <person name="Bonhomme L."/>
        </authorList>
    </citation>
    <scope>NUCLEOTIDE SEQUENCE</scope>
    <source>
        <strain evidence="3">MDC_Fg202</strain>
    </source>
</reference>
<comment type="caution">
    <text evidence="3">The sequence shown here is derived from an EMBL/GenBank/DDBJ whole genome shotgun (WGS) entry which is preliminary data.</text>
</comment>
<name>A0A9N8RA72_GIBZA</name>
<dbReference type="PANTHER" id="PTHR33112:SF16">
    <property type="entry name" value="HETEROKARYON INCOMPATIBILITY DOMAIN-CONTAINING PROTEIN"/>
    <property type="match status" value="1"/>
</dbReference>
<evidence type="ECO:0000256" key="1">
    <source>
        <dbReference type="SAM" id="MobiDB-lite"/>
    </source>
</evidence>
<evidence type="ECO:0000313" key="3">
    <source>
        <dbReference type="EMBL" id="CAG1977263.1"/>
    </source>
</evidence>
<proteinExistence type="predicted"/>
<dbReference type="InterPro" id="IPR010730">
    <property type="entry name" value="HET"/>
</dbReference>